<keyword evidence="2" id="KW-0238">DNA-binding</keyword>
<evidence type="ECO:0000256" key="4">
    <source>
        <dbReference type="SAM" id="MobiDB-lite"/>
    </source>
</evidence>
<dbReference type="PANTHER" id="PTHR30154:SF34">
    <property type="entry name" value="TRANSCRIPTIONAL REGULATOR AZLB"/>
    <property type="match status" value="1"/>
</dbReference>
<dbReference type="Pfam" id="PF01037">
    <property type="entry name" value="AsnC_trans_reg"/>
    <property type="match status" value="1"/>
</dbReference>
<dbReference type="InterPro" id="IPR036390">
    <property type="entry name" value="WH_DNA-bd_sf"/>
</dbReference>
<evidence type="ECO:0000313" key="7">
    <source>
        <dbReference type="Proteomes" id="UP000503540"/>
    </source>
</evidence>
<dbReference type="Pfam" id="PF13404">
    <property type="entry name" value="HTH_AsnC-type"/>
    <property type="match status" value="2"/>
</dbReference>
<keyword evidence="7" id="KW-1185">Reference proteome</keyword>
<evidence type="ECO:0000313" key="6">
    <source>
        <dbReference type="EMBL" id="QIS13196.1"/>
    </source>
</evidence>
<dbReference type="SUPFAM" id="SSF54909">
    <property type="entry name" value="Dimeric alpha+beta barrel"/>
    <property type="match status" value="1"/>
</dbReference>
<keyword evidence="3" id="KW-0804">Transcription</keyword>
<protein>
    <submittedName>
        <fullName evidence="6">AsnC family transcriptional regulator</fullName>
    </submittedName>
</protein>
<dbReference type="InterPro" id="IPR019888">
    <property type="entry name" value="Tscrpt_reg_AsnC-like"/>
</dbReference>
<organism evidence="6 7">
    <name type="scientific">Nocardia arthritidis</name>
    <dbReference type="NCBI Taxonomy" id="228602"/>
    <lineage>
        <taxon>Bacteria</taxon>
        <taxon>Bacillati</taxon>
        <taxon>Actinomycetota</taxon>
        <taxon>Actinomycetes</taxon>
        <taxon>Mycobacteriales</taxon>
        <taxon>Nocardiaceae</taxon>
        <taxon>Nocardia</taxon>
    </lineage>
</organism>
<dbReference type="SMART" id="SM00344">
    <property type="entry name" value="HTH_ASNC"/>
    <property type="match status" value="2"/>
</dbReference>
<dbReference type="InterPro" id="IPR000485">
    <property type="entry name" value="AsnC-type_HTH_dom"/>
</dbReference>
<feature type="domain" description="HTH asnC-type" evidence="5">
    <location>
        <begin position="28"/>
        <end position="88"/>
    </location>
</feature>
<dbReference type="KEGG" id="nah:F5544_26710"/>
<sequence length="340" mass="36776">MRANGSYRTVERRFPTSPYPGPVDSDSLDELDRQLLHALQIDGRAPFSRIAEVLGVSDRTLARRYGRLRGAGVVRVTGVADSAGIGAAEWVVRIKVRANAVAALARALTARPDIAWVSVLSSGTEIACLFRVPGNGPAPLAELARHQQVSDISAQRVLRHLMRRRWHGRTSALDADRIAALRPADPDVAQPISLTELDHRLLAALAADGRAAYPDLARRTGWSESAVRRRLAELRRTGLVRFSVEIDPGVLGFAAPCVIWLTVAPNRLTAVGRSLSEDAEAAFIAATTGVHNLILIAVFHDSSDLYTYLAERIGAIDGIERVETALIATFAKRDAPTPPS</sequence>
<dbReference type="PROSITE" id="PS50956">
    <property type="entry name" value="HTH_ASNC_2"/>
    <property type="match status" value="2"/>
</dbReference>
<dbReference type="GO" id="GO:0043200">
    <property type="term" value="P:response to amino acid"/>
    <property type="evidence" value="ECO:0007669"/>
    <property type="project" value="TreeGrafter"/>
</dbReference>
<proteinExistence type="predicted"/>
<dbReference type="Proteomes" id="UP000503540">
    <property type="component" value="Chromosome"/>
</dbReference>
<dbReference type="PANTHER" id="PTHR30154">
    <property type="entry name" value="LEUCINE-RESPONSIVE REGULATORY PROTEIN"/>
    <property type="match status" value="1"/>
</dbReference>
<evidence type="ECO:0000256" key="1">
    <source>
        <dbReference type="ARBA" id="ARBA00023015"/>
    </source>
</evidence>
<keyword evidence="1" id="KW-0805">Transcription regulation</keyword>
<evidence type="ECO:0000256" key="2">
    <source>
        <dbReference type="ARBA" id="ARBA00023125"/>
    </source>
</evidence>
<evidence type="ECO:0000259" key="5">
    <source>
        <dbReference type="PROSITE" id="PS50956"/>
    </source>
</evidence>
<feature type="region of interest" description="Disordered" evidence="4">
    <location>
        <begin position="1"/>
        <end position="23"/>
    </location>
</feature>
<dbReference type="Gene3D" id="1.10.10.10">
    <property type="entry name" value="Winged helix-like DNA-binding domain superfamily/Winged helix DNA-binding domain"/>
    <property type="match status" value="2"/>
</dbReference>
<gene>
    <name evidence="6" type="ORF">F5544_26710</name>
</gene>
<dbReference type="PRINTS" id="PR00033">
    <property type="entry name" value="HTHASNC"/>
</dbReference>
<dbReference type="SUPFAM" id="SSF46785">
    <property type="entry name" value="Winged helix' DNA-binding domain"/>
    <property type="match status" value="2"/>
</dbReference>
<dbReference type="AlphaFoldDB" id="A0A6G9YJI0"/>
<dbReference type="GO" id="GO:0043565">
    <property type="term" value="F:sequence-specific DNA binding"/>
    <property type="evidence" value="ECO:0007669"/>
    <property type="project" value="InterPro"/>
</dbReference>
<dbReference type="Gene3D" id="3.30.70.920">
    <property type="match status" value="1"/>
</dbReference>
<dbReference type="GO" id="GO:0005829">
    <property type="term" value="C:cytosol"/>
    <property type="evidence" value="ECO:0007669"/>
    <property type="project" value="TreeGrafter"/>
</dbReference>
<feature type="domain" description="HTH asnC-type" evidence="5">
    <location>
        <begin position="194"/>
        <end position="254"/>
    </location>
</feature>
<dbReference type="EMBL" id="CP046172">
    <property type="protein sequence ID" value="QIS13196.1"/>
    <property type="molecule type" value="Genomic_DNA"/>
</dbReference>
<name>A0A6G9YJI0_9NOCA</name>
<reference evidence="6 7" key="1">
    <citation type="journal article" date="2019" name="ACS Chem. Biol.">
        <title>Identification and Mobilization of a Cryptic Antibiotic Biosynthesis Gene Locus from a Human-Pathogenic Nocardia Isolate.</title>
        <authorList>
            <person name="Herisse M."/>
            <person name="Ishida K."/>
            <person name="Porter J.L."/>
            <person name="Howden B."/>
            <person name="Hertweck C."/>
            <person name="Stinear T.P."/>
            <person name="Pidot S.J."/>
        </authorList>
    </citation>
    <scope>NUCLEOTIDE SEQUENCE [LARGE SCALE GENOMIC DNA]</scope>
    <source>
        <strain evidence="6 7">AUSMDU00012717</strain>
    </source>
</reference>
<dbReference type="InterPro" id="IPR036388">
    <property type="entry name" value="WH-like_DNA-bd_sf"/>
</dbReference>
<dbReference type="InterPro" id="IPR019887">
    <property type="entry name" value="Tscrpt_reg_AsnC/Lrp_C"/>
</dbReference>
<dbReference type="InterPro" id="IPR011008">
    <property type="entry name" value="Dimeric_a/b-barrel"/>
</dbReference>
<evidence type="ECO:0000256" key="3">
    <source>
        <dbReference type="ARBA" id="ARBA00023163"/>
    </source>
</evidence>
<accession>A0A6G9YJI0</accession>